<name>A0A6C0LTW2_9ZZZZ</name>
<dbReference type="SUPFAM" id="SSF57850">
    <property type="entry name" value="RING/U-box"/>
    <property type="match status" value="1"/>
</dbReference>
<reference evidence="8" key="1">
    <citation type="journal article" date="2020" name="Nature">
        <title>Giant virus diversity and host interactions through global metagenomics.</title>
        <authorList>
            <person name="Schulz F."/>
            <person name="Roux S."/>
            <person name="Paez-Espino D."/>
            <person name="Jungbluth S."/>
            <person name="Walsh D.A."/>
            <person name="Denef V.J."/>
            <person name="McMahon K.D."/>
            <person name="Konstantinidis K.T."/>
            <person name="Eloe-Fadrosh E.A."/>
            <person name="Kyrpides N.C."/>
            <person name="Woyke T."/>
        </authorList>
    </citation>
    <scope>NUCLEOTIDE SEQUENCE</scope>
    <source>
        <strain evidence="8">GVMAG-S-1016704-142</strain>
    </source>
</reference>
<dbReference type="EMBL" id="MN740566">
    <property type="protein sequence ID" value="QHU34047.1"/>
    <property type="molecule type" value="Genomic_DNA"/>
</dbReference>
<keyword evidence="2" id="KW-0479">Metal-binding</keyword>
<dbReference type="InterPro" id="IPR044066">
    <property type="entry name" value="TRIAD_supradom"/>
</dbReference>
<feature type="domain" description="RING-type" evidence="7">
    <location>
        <begin position="9"/>
        <end position="402"/>
    </location>
</feature>
<dbReference type="AlphaFoldDB" id="A0A6C0LTW2"/>
<dbReference type="PROSITE" id="PS51873">
    <property type="entry name" value="TRIAD"/>
    <property type="match status" value="1"/>
</dbReference>
<dbReference type="Gene3D" id="1.20.120.1750">
    <property type="match status" value="1"/>
</dbReference>
<evidence type="ECO:0000256" key="6">
    <source>
        <dbReference type="ARBA" id="ARBA00022833"/>
    </source>
</evidence>
<evidence type="ECO:0000256" key="5">
    <source>
        <dbReference type="ARBA" id="ARBA00022786"/>
    </source>
</evidence>
<evidence type="ECO:0000313" key="8">
    <source>
        <dbReference type="EMBL" id="QHU34047.1"/>
    </source>
</evidence>
<keyword evidence="6" id="KW-0862">Zinc</keyword>
<keyword evidence="1" id="KW-0808">Transferase</keyword>
<evidence type="ECO:0000256" key="4">
    <source>
        <dbReference type="ARBA" id="ARBA00022771"/>
    </source>
</evidence>
<sequence>MFQMNTIIKPDTCEICADKFTCKRVSVECPNCLNTACSECYKTFILNSHIQPQCLYPDCKANWSRKFMYDNFSKGFITGPLKKHREGLYLEREKALLPATQATVIRTIQAENISMIFNKYRKLKKQCTDIYQTKKERLVYEREKINQGYIILNSTRRIEIDIPQDGTETWKTMVPGNYGDNSGYTIESVIPRIHEDVKNIMLFSFQRGWRAVDRKQIETGNKLDDILILAAISIYNENCKLLVPHTKKWYTYITKEIKQSLTNELRELSRTRNDELNGLGHVNKQHVSVQRFIRSCTRDTCRGFLSTGWKCGLCSDHVCSKCHISLGINVSPGHECNDDDIATARLIKSESKPCPGCHINISKIDGCDQMWCTQCNTGWDWKSGRIETKIHNPHYFEYLRKLEVSGIPDRNPLEVRCGREINGDFINIFSFILIRIEMPNDGVSHITRIISGFLHFNRYHMNNYVDDNGDTEYLRIAYMRDLITEEQFKKRVQIAYKKLDKETEIRDVLTMFNQSVVDILYRCRDELDNAQTLEDTVAYKSTLEEITVLEEYVNECLYYISLTYQSVIKKVSLIGVYDSDKDAYIERGLYTYKPKLVKQT</sequence>
<organism evidence="8">
    <name type="scientific">viral metagenome</name>
    <dbReference type="NCBI Taxonomy" id="1070528"/>
    <lineage>
        <taxon>unclassified sequences</taxon>
        <taxon>metagenomes</taxon>
        <taxon>organismal metagenomes</taxon>
    </lineage>
</organism>
<protein>
    <recommendedName>
        <fullName evidence="7">RING-type domain-containing protein</fullName>
    </recommendedName>
</protein>
<proteinExistence type="predicted"/>
<accession>A0A6C0LTW2</accession>
<evidence type="ECO:0000256" key="1">
    <source>
        <dbReference type="ARBA" id="ARBA00022679"/>
    </source>
</evidence>
<dbReference type="GO" id="GO:0008270">
    <property type="term" value="F:zinc ion binding"/>
    <property type="evidence" value="ECO:0007669"/>
    <property type="project" value="UniProtKB-KW"/>
</dbReference>
<keyword evidence="4" id="KW-0863">Zinc-finger</keyword>
<evidence type="ECO:0000256" key="2">
    <source>
        <dbReference type="ARBA" id="ARBA00022723"/>
    </source>
</evidence>
<keyword evidence="3" id="KW-0677">Repeat</keyword>
<evidence type="ECO:0000259" key="7">
    <source>
        <dbReference type="PROSITE" id="PS51873"/>
    </source>
</evidence>
<keyword evidence="5" id="KW-0833">Ubl conjugation pathway</keyword>
<dbReference type="GO" id="GO:0016740">
    <property type="term" value="F:transferase activity"/>
    <property type="evidence" value="ECO:0007669"/>
    <property type="project" value="UniProtKB-KW"/>
</dbReference>
<evidence type="ECO:0000256" key="3">
    <source>
        <dbReference type="ARBA" id="ARBA00022737"/>
    </source>
</evidence>